<dbReference type="EMBL" id="RZGK01000011">
    <property type="protein sequence ID" value="KAF9695493.1"/>
    <property type="molecule type" value="Genomic_DNA"/>
</dbReference>
<dbReference type="PANTHER" id="PTHR31252:SF11">
    <property type="entry name" value="DUF4419 DOMAIN-CONTAINING PROTEIN"/>
    <property type="match status" value="1"/>
</dbReference>
<organism evidence="1 2">
    <name type="scientific">Ascochyta lentis</name>
    <dbReference type="NCBI Taxonomy" id="205686"/>
    <lineage>
        <taxon>Eukaryota</taxon>
        <taxon>Fungi</taxon>
        <taxon>Dikarya</taxon>
        <taxon>Ascomycota</taxon>
        <taxon>Pezizomycotina</taxon>
        <taxon>Dothideomycetes</taxon>
        <taxon>Pleosporomycetidae</taxon>
        <taxon>Pleosporales</taxon>
        <taxon>Pleosporineae</taxon>
        <taxon>Didymellaceae</taxon>
        <taxon>Ascochyta</taxon>
    </lineage>
</organism>
<dbReference type="AlphaFoldDB" id="A0A8H7J530"/>
<accession>A0A8H7J530</accession>
<reference evidence="1" key="2">
    <citation type="submission" date="2020-09" db="EMBL/GenBank/DDBJ databases">
        <title>Reference genome assembly for Australian Ascochyta lentis isolate Al4.</title>
        <authorList>
            <person name="Lee R.C."/>
            <person name="Farfan-Caceres L.M."/>
            <person name="Debler J.W."/>
            <person name="Williams A.H."/>
            <person name="Henares B.M."/>
        </authorList>
    </citation>
    <scope>NUCLEOTIDE SEQUENCE</scope>
    <source>
        <strain evidence="1">Al4</strain>
    </source>
</reference>
<dbReference type="InterPro" id="IPR025533">
    <property type="entry name" value="DUF4419"/>
</dbReference>
<name>A0A8H7J530_9PLEO</name>
<evidence type="ECO:0000313" key="2">
    <source>
        <dbReference type="Proteomes" id="UP000651452"/>
    </source>
</evidence>
<sequence>MRQRLEQLPKYGNQPAEWAKLLVPIFDRFIATFEQPDDEDHLKTFWLTVCHAERGGSGQPDTFSGWMTAFAFWQSNGSRNWFLNPDMRRPPRIGSLKPQLSLDGQLYAIIEQNHIPCGVAQVPVVILDMERSLRFDTNLIAGSVGMSIIKENGYGTMVQPRSGWWMLCDQKETFL</sequence>
<evidence type="ECO:0000313" key="1">
    <source>
        <dbReference type="EMBL" id="KAF9695493.1"/>
    </source>
</evidence>
<reference evidence="1" key="1">
    <citation type="submission" date="2018-12" db="EMBL/GenBank/DDBJ databases">
        <authorList>
            <person name="Syme R.A."/>
            <person name="Farfan-Caceres L."/>
            <person name="Lichtenzveig J."/>
        </authorList>
    </citation>
    <scope>NUCLEOTIDE SEQUENCE</scope>
    <source>
        <strain evidence="1">Al4</strain>
    </source>
</reference>
<comment type="caution">
    <text evidence="1">The sequence shown here is derived from an EMBL/GenBank/DDBJ whole genome shotgun (WGS) entry which is preliminary data.</text>
</comment>
<proteinExistence type="predicted"/>
<dbReference type="Pfam" id="PF14388">
    <property type="entry name" value="DUF4419"/>
    <property type="match status" value="1"/>
</dbReference>
<keyword evidence="2" id="KW-1185">Reference proteome</keyword>
<protein>
    <submittedName>
        <fullName evidence="1">Uncharacterized protein</fullName>
    </submittedName>
</protein>
<gene>
    <name evidence="1" type="ORF">EKO04_006468</name>
</gene>
<dbReference type="OrthoDB" id="9978173at2759"/>
<dbReference type="PANTHER" id="PTHR31252">
    <property type="entry name" value="DUF4419 DOMAIN-CONTAINING PROTEIN"/>
    <property type="match status" value="1"/>
</dbReference>
<dbReference type="Proteomes" id="UP000651452">
    <property type="component" value="Unassembled WGS sequence"/>
</dbReference>